<feature type="compositionally biased region" description="Polar residues" evidence="1">
    <location>
        <begin position="82"/>
        <end position="101"/>
    </location>
</feature>
<name>A0AAE0U1B7_9PEZI</name>
<reference evidence="2" key="1">
    <citation type="journal article" date="2023" name="Mol. Phylogenet. Evol.">
        <title>Genome-scale phylogeny and comparative genomics of the fungal order Sordariales.</title>
        <authorList>
            <person name="Hensen N."/>
            <person name="Bonometti L."/>
            <person name="Westerberg I."/>
            <person name="Brannstrom I.O."/>
            <person name="Guillou S."/>
            <person name="Cros-Aarteil S."/>
            <person name="Calhoun S."/>
            <person name="Haridas S."/>
            <person name="Kuo A."/>
            <person name="Mondo S."/>
            <person name="Pangilinan J."/>
            <person name="Riley R."/>
            <person name="LaButti K."/>
            <person name="Andreopoulos B."/>
            <person name="Lipzen A."/>
            <person name="Chen C."/>
            <person name="Yan M."/>
            <person name="Daum C."/>
            <person name="Ng V."/>
            <person name="Clum A."/>
            <person name="Steindorff A."/>
            <person name="Ohm R.A."/>
            <person name="Martin F."/>
            <person name="Silar P."/>
            <person name="Natvig D.O."/>
            <person name="Lalanne C."/>
            <person name="Gautier V."/>
            <person name="Ament-Velasquez S.L."/>
            <person name="Kruys A."/>
            <person name="Hutchinson M.I."/>
            <person name="Powell A.J."/>
            <person name="Barry K."/>
            <person name="Miller A.N."/>
            <person name="Grigoriev I.V."/>
            <person name="Debuchy R."/>
            <person name="Gladieux P."/>
            <person name="Hiltunen Thoren M."/>
            <person name="Johannesson H."/>
        </authorList>
    </citation>
    <scope>NUCLEOTIDE SEQUENCE</scope>
    <source>
        <strain evidence="2">CBS 232.78</strain>
    </source>
</reference>
<dbReference type="EMBL" id="JAULSW010000003">
    <property type="protein sequence ID" value="KAK3387216.1"/>
    <property type="molecule type" value="Genomic_DNA"/>
</dbReference>
<feature type="region of interest" description="Disordered" evidence="1">
    <location>
        <begin position="54"/>
        <end position="106"/>
    </location>
</feature>
<dbReference type="Proteomes" id="UP001285441">
    <property type="component" value="Unassembled WGS sequence"/>
</dbReference>
<dbReference type="AlphaFoldDB" id="A0AAE0U1B7"/>
<accession>A0AAE0U1B7</accession>
<proteinExistence type="predicted"/>
<protein>
    <submittedName>
        <fullName evidence="2">Uncharacterized protein</fullName>
    </submittedName>
</protein>
<comment type="caution">
    <text evidence="2">The sequence shown here is derived from an EMBL/GenBank/DDBJ whole genome shotgun (WGS) entry which is preliminary data.</text>
</comment>
<evidence type="ECO:0000256" key="1">
    <source>
        <dbReference type="SAM" id="MobiDB-lite"/>
    </source>
</evidence>
<feature type="compositionally biased region" description="Low complexity" evidence="1">
    <location>
        <begin position="67"/>
        <end position="81"/>
    </location>
</feature>
<keyword evidence="3" id="KW-1185">Reference proteome</keyword>
<organism evidence="2 3">
    <name type="scientific">Podospora didyma</name>
    <dbReference type="NCBI Taxonomy" id="330526"/>
    <lineage>
        <taxon>Eukaryota</taxon>
        <taxon>Fungi</taxon>
        <taxon>Dikarya</taxon>
        <taxon>Ascomycota</taxon>
        <taxon>Pezizomycotina</taxon>
        <taxon>Sordariomycetes</taxon>
        <taxon>Sordariomycetidae</taxon>
        <taxon>Sordariales</taxon>
        <taxon>Podosporaceae</taxon>
        <taxon>Podospora</taxon>
    </lineage>
</organism>
<reference evidence="2" key="2">
    <citation type="submission" date="2023-06" db="EMBL/GenBank/DDBJ databases">
        <authorList>
            <consortium name="Lawrence Berkeley National Laboratory"/>
            <person name="Haridas S."/>
            <person name="Hensen N."/>
            <person name="Bonometti L."/>
            <person name="Westerberg I."/>
            <person name="Brannstrom I.O."/>
            <person name="Guillou S."/>
            <person name="Cros-Aarteil S."/>
            <person name="Calhoun S."/>
            <person name="Kuo A."/>
            <person name="Mondo S."/>
            <person name="Pangilinan J."/>
            <person name="Riley R."/>
            <person name="LaButti K."/>
            <person name="Andreopoulos B."/>
            <person name="Lipzen A."/>
            <person name="Chen C."/>
            <person name="Yanf M."/>
            <person name="Daum C."/>
            <person name="Ng V."/>
            <person name="Clum A."/>
            <person name="Steindorff A."/>
            <person name="Ohm R."/>
            <person name="Martin F."/>
            <person name="Silar P."/>
            <person name="Natvig D."/>
            <person name="Lalanne C."/>
            <person name="Gautier V."/>
            <person name="Ament-velasquez S.L."/>
            <person name="Kruys A."/>
            <person name="Hutchinson M.I."/>
            <person name="Powell A.J."/>
            <person name="Barry K."/>
            <person name="Miller A.N."/>
            <person name="Grigoriev I.V."/>
            <person name="Debuchy R."/>
            <person name="Gladieux P."/>
            <person name="Thoren M.H."/>
            <person name="Johannesson H."/>
        </authorList>
    </citation>
    <scope>NUCLEOTIDE SEQUENCE</scope>
    <source>
        <strain evidence="2">CBS 232.78</strain>
    </source>
</reference>
<evidence type="ECO:0000313" key="3">
    <source>
        <dbReference type="Proteomes" id="UP001285441"/>
    </source>
</evidence>
<evidence type="ECO:0000313" key="2">
    <source>
        <dbReference type="EMBL" id="KAK3387216.1"/>
    </source>
</evidence>
<feature type="compositionally biased region" description="Basic and acidic residues" evidence="1">
    <location>
        <begin position="264"/>
        <end position="275"/>
    </location>
</feature>
<feature type="region of interest" description="Disordered" evidence="1">
    <location>
        <begin position="246"/>
        <end position="288"/>
    </location>
</feature>
<gene>
    <name evidence="2" type="ORF">B0H63DRAFT_153182</name>
</gene>
<sequence>MANSNLNAGELWSFLRDYDESYASGRHRHYSGDRNVRWSRATTYDLDTLSDLSNESFEPRRQPTHKSTALSTTSRGSTRRSNAPSTVFSRHSRGAQSSVGKTTAPPRSVALGRNLVQQIAAGPAGGQDDFILWCEFCELKNCAQTFRGDDEAGWIAHHADHMGDNFPEQLMCWFCDHVPFVADRPTERRANFDLRMQHIRAHVFDEYQAAQQMRPDFFVVEHLHKHGRLDEDTFMHAMGYNELPEALRLPDSDPEPPSLFRDQVQFHDLERERRQDRRRNRGQNGRMA</sequence>